<name>A0AAV8UEC3_9RHOD</name>
<feature type="region of interest" description="Disordered" evidence="13">
    <location>
        <begin position="750"/>
        <end position="772"/>
    </location>
</feature>
<dbReference type="EMBL" id="JAMWBK010000013">
    <property type="protein sequence ID" value="KAJ8900809.1"/>
    <property type="molecule type" value="Genomic_DNA"/>
</dbReference>
<dbReference type="GO" id="GO:0000724">
    <property type="term" value="P:double-strand break repair via homologous recombination"/>
    <property type="evidence" value="ECO:0007669"/>
    <property type="project" value="TreeGrafter"/>
</dbReference>
<feature type="compositionally biased region" description="Basic and acidic residues" evidence="13">
    <location>
        <begin position="759"/>
        <end position="772"/>
    </location>
</feature>
<evidence type="ECO:0000256" key="10">
    <source>
        <dbReference type="ARBA" id="ARBA00023204"/>
    </source>
</evidence>
<dbReference type="Proteomes" id="UP001157974">
    <property type="component" value="Unassembled WGS sequence"/>
</dbReference>
<dbReference type="GO" id="GO:0030915">
    <property type="term" value="C:Smc5-Smc6 complex"/>
    <property type="evidence" value="ECO:0007669"/>
    <property type="project" value="TreeGrafter"/>
</dbReference>
<keyword evidence="10" id="KW-0234">DNA repair</keyword>
<keyword evidence="4" id="KW-0158">Chromosome</keyword>
<evidence type="ECO:0000256" key="4">
    <source>
        <dbReference type="ARBA" id="ARBA00022454"/>
    </source>
</evidence>
<feature type="compositionally biased region" description="Acidic residues" evidence="13">
    <location>
        <begin position="11"/>
        <end position="33"/>
    </location>
</feature>
<keyword evidence="9" id="KW-0233">DNA recombination</keyword>
<evidence type="ECO:0000256" key="2">
    <source>
        <dbReference type="ARBA" id="ARBA00004286"/>
    </source>
</evidence>
<dbReference type="GO" id="GO:0003697">
    <property type="term" value="F:single-stranded DNA binding"/>
    <property type="evidence" value="ECO:0007669"/>
    <property type="project" value="TreeGrafter"/>
</dbReference>
<evidence type="ECO:0000256" key="7">
    <source>
        <dbReference type="ARBA" id="ARBA00022840"/>
    </source>
</evidence>
<dbReference type="SUPFAM" id="SSF52540">
    <property type="entry name" value="P-loop containing nucleoside triphosphate hydrolases"/>
    <property type="match status" value="2"/>
</dbReference>
<feature type="region of interest" description="Disordered" evidence="13">
    <location>
        <begin position="457"/>
        <end position="491"/>
    </location>
</feature>
<evidence type="ECO:0000259" key="14">
    <source>
        <dbReference type="Pfam" id="PF13476"/>
    </source>
</evidence>
<dbReference type="GO" id="GO:0005634">
    <property type="term" value="C:nucleus"/>
    <property type="evidence" value="ECO:0007669"/>
    <property type="project" value="UniProtKB-SubCell"/>
</dbReference>
<evidence type="ECO:0000256" key="6">
    <source>
        <dbReference type="ARBA" id="ARBA00022763"/>
    </source>
</evidence>
<dbReference type="Pfam" id="PF13476">
    <property type="entry name" value="AAA_23"/>
    <property type="match status" value="1"/>
</dbReference>
<dbReference type="GO" id="GO:0005524">
    <property type="term" value="F:ATP binding"/>
    <property type="evidence" value="ECO:0007669"/>
    <property type="project" value="UniProtKB-KW"/>
</dbReference>
<evidence type="ECO:0000256" key="8">
    <source>
        <dbReference type="ARBA" id="ARBA00023054"/>
    </source>
</evidence>
<keyword evidence="11" id="KW-0539">Nucleus</keyword>
<protein>
    <recommendedName>
        <fullName evidence="14">Rad50/SbcC-type AAA domain-containing protein</fullName>
    </recommendedName>
</protein>
<dbReference type="AlphaFoldDB" id="A0AAV8UEC3"/>
<reference evidence="15 16" key="1">
    <citation type="journal article" date="2023" name="Nat. Commun.">
        <title>Origin of minicircular mitochondrial genomes in red algae.</title>
        <authorList>
            <person name="Lee Y."/>
            <person name="Cho C.H."/>
            <person name="Lee Y.M."/>
            <person name="Park S.I."/>
            <person name="Yang J.H."/>
            <person name="West J.A."/>
            <person name="Bhattacharya D."/>
            <person name="Yoon H.S."/>
        </authorList>
    </citation>
    <scope>NUCLEOTIDE SEQUENCE [LARGE SCALE GENOMIC DNA]</scope>
    <source>
        <strain evidence="15 16">CCMP1338</strain>
        <tissue evidence="15">Whole cell</tissue>
    </source>
</reference>
<dbReference type="GO" id="GO:0016887">
    <property type="term" value="F:ATP hydrolysis activity"/>
    <property type="evidence" value="ECO:0007669"/>
    <property type="project" value="InterPro"/>
</dbReference>
<keyword evidence="16" id="KW-1185">Reference proteome</keyword>
<evidence type="ECO:0000256" key="3">
    <source>
        <dbReference type="ARBA" id="ARBA00006793"/>
    </source>
</evidence>
<organism evidence="15 16">
    <name type="scientific">Rhodosorus marinus</name>
    <dbReference type="NCBI Taxonomy" id="101924"/>
    <lineage>
        <taxon>Eukaryota</taxon>
        <taxon>Rhodophyta</taxon>
        <taxon>Stylonematophyceae</taxon>
        <taxon>Stylonematales</taxon>
        <taxon>Stylonemataceae</taxon>
        <taxon>Rhodosorus</taxon>
    </lineage>
</organism>
<evidence type="ECO:0000256" key="13">
    <source>
        <dbReference type="SAM" id="MobiDB-lite"/>
    </source>
</evidence>
<feature type="compositionally biased region" description="Basic and acidic residues" evidence="13">
    <location>
        <begin position="457"/>
        <end position="477"/>
    </location>
</feature>
<dbReference type="GO" id="GO:0003684">
    <property type="term" value="F:damaged DNA binding"/>
    <property type="evidence" value="ECO:0007669"/>
    <property type="project" value="TreeGrafter"/>
</dbReference>
<dbReference type="PANTHER" id="PTHR19306:SF6">
    <property type="entry name" value="STRUCTURAL MAINTENANCE OF CHROMOSOMES PROTEIN 6"/>
    <property type="match status" value="1"/>
</dbReference>
<keyword evidence="5" id="KW-0547">Nucleotide-binding</keyword>
<feature type="region of interest" description="Disordered" evidence="13">
    <location>
        <begin position="1"/>
        <end position="38"/>
    </location>
</feature>
<evidence type="ECO:0000256" key="9">
    <source>
        <dbReference type="ARBA" id="ARBA00023172"/>
    </source>
</evidence>
<evidence type="ECO:0000256" key="5">
    <source>
        <dbReference type="ARBA" id="ARBA00022741"/>
    </source>
</evidence>
<evidence type="ECO:0000256" key="12">
    <source>
        <dbReference type="SAM" id="Coils"/>
    </source>
</evidence>
<dbReference type="Gene3D" id="3.40.50.300">
    <property type="entry name" value="P-loop containing nucleotide triphosphate hydrolases"/>
    <property type="match status" value="2"/>
</dbReference>
<keyword evidence="7" id="KW-0067">ATP-binding</keyword>
<feature type="coiled-coil region" evidence="12">
    <location>
        <begin position="670"/>
        <end position="711"/>
    </location>
</feature>
<evidence type="ECO:0000256" key="1">
    <source>
        <dbReference type="ARBA" id="ARBA00004123"/>
    </source>
</evidence>
<evidence type="ECO:0000313" key="16">
    <source>
        <dbReference type="Proteomes" id="UP001157974"/>
    </source>
</evidence>
<comment type="subcellular location">
    <subcellularLocation>
        <location evidence="2">Chromosome</location>
    </subcellularLocation>
    <subcellularLocation>
        <location evidence="1">Nucleus</location>
    </subcellularLocation>
</comment>
<feature type="coiled-coil region" evidence="12">
    <location>
        <begin position="297"/>
        <end position="457"/>
    </location>
</feature>
<proteinExistence type="inferred from homology"/>
<dbReference type="SUPFAM" id="SSF57997">
    <property type="entry name" value="Tropomyosin"/>
    <property type="match status" value="1"/>
</dbReference>
<dbReference type="InterPro" id="IPR027417">
    <property type="entry name" value="P-loop_NTPase"/>
</dbReference>
<gene>
    <name evidence="15" type="ORF">NDN08_000108</name>
</gene>
<dbReference type="PANTHER" id="PTHR19306">
    <property type="entry name" value="STRUCTURAL MAINTENANCE OF CHROMOSOMES 5,6 SMC5, SMC6"/>
    <property type="match status" value="1"/>
</dbReference>
<accession>A0AAV8UEC3</accession>
<feature type="compositionally biased region" description="Polar residues" evidence="13">
    <location>
        <begin position="478"/>
        <end position="491"/>
    </location>
</feature>
<keyword evidence="8 12" id="KW-0175">Coiled coil</keyword>
<feature type="domain" description="Rad50/SbcC-type AAA" evidence="14">
    <location>
        <begin position="56"/>
        <end position="353"/>
    </location>
</feature>
<evidence type="ECO:0000256" key="11">
    <source>
        <dbReference type="ARBA" id="ARBA00023242"/>
    </source>
</evidence>
<keyword evidence="6" id="KW-0227">DNA damage</keyword>
<comment type="caution">
    <text evidence="15">The sequence shown here is derived from an EMBL/GenBank/DDBJ whole genome shotgun (WGS) entry which is preliminary data.</text>
</comment>
<evidence type="ECO:0000313" key="15">
    <source>
        <dbReference type="EMBL" id="KAJ8900809.1"/>
    </source>
</evidence>
<dbReference type="GO" id="GO:0035861">
    <property type="term" value="C:site of double-strand break"/>
    <property type="evidence" value="ECO:0007669"/>
    <property type="project" value="TreeGrafter"/>
</dbReference>
<comment type="similarity">
    <text evidence="3">Belongs to the SMC family. SMC6 subfamily.</text>
</comment>
<dbReference type="InterPro" id="IPR038729">
    <property type="entry name" value="Rad50/SbcC_AAA"/>
</dbReference>
<sequence>MACGGKVAEETIMEDVSNEEDEESTGVEDESEVFADQNEHVDSRSAYEADVGIFEKIRLENFMSHHLFEFVFGSNVNIICGQNGSGKSAIIAALQIGLGARTSSADRGKSVSSYVRNGATFGTIKIQIRNRKVGEVDNRYNPHLYGDAIIVERKLVRTGSGGGWTFRDRNDRKVKLGGIAPREELTRILDHFNLRVENPIAVLTQQKSKQFLSSGKDTDRYKFFMEATGLQQVKSELIAIARVKTEISQILDKKKSFVEDIEKGLAVLKKRYDVAQEMSTLEGRIEELESLWAWTLVAEEEDTLEKYKEQVKVFEERIQEHQNNAEICEQEVQRSRAQVDSLNEEINTATQKIRAQTQKVNSTRTELRSLKQQISIQGKEKNACDSAIRDAARRASKLEDDLRAARAKHEQGNSALDDIEKDLEEKQAEKRRSEANVEALEAELGKLVEQLHRVRDDMQGVDRESQKCKIHEDRARSEAQQYQKSQGNSLSKWGRHIPELQNRIDKAFAEGKFKKKPIGPVGAYVNVKEEEWARAIQHCLGSTLSAYLVDNSHDQGVLRKLVPQRSYQAIIQTQFDSRYHIPRSATAPHGLYAVMDAITVSEDPVFNVLVDQGEIEKQILVKSPSEATMYTEREHPNIRKCWLPDGSQMYTRNSAAVYRSGERHLPVLLAQDMTDQINALLSRAEDLAREGNELRARKSSIQRERDELSQKELTLTRGSRDTRKRISQLDFDISRLQSAIEERASEFDSSSWDAQIAQTREDTEEQKRKKEDMAKKIDDLKEAMSETNHTLDNDKDLLENLGGELEDLKKNLDESSDAYRKAVASSSQGKARMEKLKTMKEDAMQALQNFEEKLQKEIDSAMQLAPERIYRGQKNSSQLESDIKKLKAKLRGEQERHAGRSLLEIEKEYIEAKQRKAKNDHDLRKMDEHLRRVHTGYSARKKKYLRMRHQTKVETNVHFKYFMAKRRHMGELIFDDKGGENGEGTLRLNVAMSNHKKKDGGRYRTGEMTGLSGGERNYTTFCFMLALGESINVPVRIMDEFDVFMDAQNRRSCYETLIDVSKDMPGRQFVFVSPLELPNVQASLRVKIQKLAPPERPGVRQQYLEEFVNVST</sequence>